<dbReference type="Proteomes" id="UP000613401">
    <property type="component" value="Unassembled WGS sequence"/>
</dbReference>
<protein>
    <submittedName>
        <fullName evidence="2">Uncharacterized protein</fullName>
    </submittedName>
</protein>
<gene>
    <name evidence="2" type="ORF">GCG54_00006356</name>
</gene>
<name>A0A8H4CR26_COLGL</name>
<proteinExistence type="predicted"/>
<comment type="caution">
    <text evidence="2">The sequence shown here is derived from an EMBL/GenBank/DDBJ whole genome shotgun (WGS) entry which is preliminary data.</text>
</comment>
<dbReference type="GeneID" id="69013504"/>
<reference evidence="2" key="2">
    <citation type="submission" date="2020-03" db="EMBL/GenBank/DDBJ databases">
        <authorList>
            <person name="Fu F.-F."/>
            <person name="Chen J."/>
        </authorList>
    </citation>
    <scope>NUCLEOTIDE SEQUENCE</scope>
    <source>
        <strain evidence="2">Lc1</strain>
    </source>
</reference>
<keyword evidence="3" id="KW-1185">Reference proteome</keyword>
<accession>A0A8H4CR26</accession>
<evidence type="ECO:0000313" key="2">
    <source>
        <dbReference type="EMBL" id="KAF3808493.1"/>
    </source>
</evidence>
<organism evidence="2 3">
    <name type="scientific">Colletotrichum gloeosporioides</name>
    <name type="common">Anthracnose fungus</name>
    <name type="synonym">Glomerella cingulata</name>
    <dbReference type="NCBI Taxonomy" id="474922"/>
    <lineage>
        <taxon>Eukaryota</taxon>
        <taxon>Fungi</taxon>
        <taxon>Dikarya</taxon>
        <taxon>Ascomycota</taxon>
        <taxon>Pezizomycotina</taxon>
        <taxon>Sordariomycetes</taxon>
        <taxon>Hypocreomycetidae</taxon>
        <taxon>Glomerellales</taxon>
        <taxon>Glomerellaceae</taxon>
        <taxon>Colletotrichum</taxon>
        <taxon>Colletotrichum gloeosporioides species complex</taxon>
    </lineage>
</organism>
<dbReference type="RefSeq" id="XP_045267652.1">
    <property type="nucleotide sequence ID" value="XM_045406360.1"/>
</dbReference>
<feature type="region of interest" description="Disordered" evidence="1">
    <location>
        <begin position="158"/>
        <end position="201"/>
    </location>
</feature>
<feature type="compositionally biased region" description="Polar residues" evidence="1">
    <location>
        <begin position="160"/>
        <end position="199"/>
    </location>
</feature>
<evidence type="ECO:0000256" key="1">
    <source>
        <dbReference type="SAM" id="MobiDB-lite"/>
    </source>
</evidence>
<reference evidence="2" key="1">
    <citation type="journal article" date="2020" name="Phytopathology">
        <title>Genome sequence and comparative analysis of Colletotrichum gloeosporioides isolated from Liriodendron leaves.</title>
        <authorList>
            <person name="Fu F.F."/>
            <person name="Hao Z."/>
            <person name="Wang P."/>
            <person name="Lu Y."/>
            <person name="Xue L.J."/>
            <person name="Wei G."/>
            <person name="Tian Y."/>
            <person name="Baishi H."/>
            <person name="Xu H."/>
            <person name="Shi J."/>
            <person name="Cheng T."/>
            <person name="Wang G."/>
            <person name="Yi Y."/>
            <person name="Chen J."/>
        </authorList>
    </citation>
    <scope>NUCLEOTIDE SEQUENCE</scope>
    <source>
        <strain evidence="2">Lc1</strain>
    </source>
</reference>
<sequence>MNAVTISSYVTDANNHSLLNTKYHSALENLRRAEEEKWTAQINSERKHSISMAHNSQLADLRAERDAAEVALKQIIVCLQAGEERLERAQYRLKRAWLDKPEIDEEANKAHIDLSRSRVRLSNAASIFQCEAEQHRVLPVGDWGGCVCEDYRTLPPEFAGTSSQTEQVEAMSVSSSPSEMPHLTTGTPSLASEPSSQPLTQPPVVAIRPLRSSRTRSIAARHQPYFRSAVNILKWQMQQPEGNGGEPDVEKLEAASVRERLIKSPEVEYLGETVPQDCEEECAEAKNTE</sequence>
<evidence type="ECO:0000313" key="3">
    <source>
        <dbReference type="Proteomes" id="UP000613401"/>
    </source>
</evidence>
<dbReference type="AlphaFoldDB" id="A0A8H4CR26"/>
<dbReference type="EMBL" id="WVTB01000019">
    <property type="protein sequence ID" value="KAF3808493.1"/>
    <property type="molecule type" value="Genomic_DNA"/>
</dbReference>